<dbReference type="Proteomes" id="UP001054902">
    <property type="component" value="Unassembled WGS sequence"/>
</dbReference>
<feature type="region of interest" description="Disordered" evidence="1">
    <location>
        <begin position="45"/>
        <end position="64"/>
    </location>
</feature>
<dbReference type="GO" id="GO:0003729">
    <property type="term" value="F:mRNA binding"/>
    <property type="evidence" value="ECO:0007669"/>
    <property type="project" value="TreeGrafter"/>
</dbReference>
<protein>
    <recommendedName>
        <fullName evidence="5">Pentacotripeptide-repeat region of PRORP domain-containing protein</fullName>
    </recommendedName>
</protein>
<keyword evidence="2" id="KW-0732">Signal</keyword>
<evidence type="ECO:0000313" key="3">
    <source>
        <dbReference type="EMBL" id="GFH47358.1"/>
    </source>
</evidence>
<feature type="chain" id="PRO_5042062799" description="Pentacotripeptide-repeat region of PRORP domain-containing protein" evidence="2">
    <location>
        <begin position="21"/>
        <end position="725"/>
    </location>
</feature>
<dbReference type="Gene3D" id="1.25.40.10">
    <property type="entry name" value="Tetratricopeptide repeat domain"/>
    <property type="match status" value="3"/>
</dbReference>
<organism evidence="3 4">
    <name type="scientific">Chaetoceros tenuissimus</name>
    <dbReference type="NCBI Taxonomy" id="426638"/>
    <lineage>
        <taxon>Eukaryota</taxon>
        <taxon>Sar</taxon>
        <taxon>Stramenopiles</taxon>
        <taxon>Ochrophyta</taxon>
        <taxon>Bacillariophyta</taxon>
        <taxon>Coscinodiscophyceae</taxon>
        <taxon>Chaetocerotophycidae</taxon>
        <taxon>Chaetocerotales</taxon>
        <taxon>Chaetocerotaceae</taxon>
        <taxon>Chaetoceros</taxon>
    </lineage>
</organism>
<gene>
    <name evidence="3" type="ORF">CTEN210_03833</name>
</gene>
<evidence type="ECO:0008006" key="5">
    <source>
        <dbReference type="Google" id="ProtNLM"/>
    </source>
</evidence>
<dbReference type="InterPro" id="IPR002885">
    <property type="entry name" value="PPR_rpt"/>
</dbReference>
<evidence type="ECO:0000256" key="2">
    <source>
        <dbReference type="SAM" id="SignalP"/>
    </source>
</evidence>
<sequence>MKKQLLVGTQILCLLCNTQAFVPSRSRPLTSTSIIPYSFKLLETSPSSASPTLSTSTKRHRQRDLSKGAYSNLNEEELYAKTINHLTTCNEIGNMTGNEIQETGKLLTAWSKRRVMQSGEMSESLLRRLVDEKVAGNEKARPSVNHFNSCMNAWIKCGRANGYQKAIELLKDLNVYLQTHDNVPNDDEVSKCYGTVIAGCIKNTTKNKSRSSADLACEILEKMDSGREVKHYNSVMNAYASLYDHKAVLRIFQKMKEMSNAGEENVRPNRTTYNIVIKSLSGCQEMKCIRMAERILAEMENSHRKGVKNISPDRISYTSMLTAWSRVCTKQSVDKAEMYLQKMTNAANKGNRHVRPDTVTYNAILNIIANSNLFDSGRRSLKILSKMEKLYELGDRDLKPNVISYNAVIKAFSKNTYSDGARRALIMLKKLENDDDLKPDIISYNSCLNAFAKARDPMSAQLLLDRMENMYANGYHVKPDTYSYNTVISAWAFSDHEHAAEIAETIFERMETSQIRLDTTTFNTLLSAWGRQRDPERAADILHHMFTIKKSGVYDVRPTTQSFAIVINAWAKTKYPRKAFKAKGLLNEMKERSKRNKKLRPNSYIYASVLNACAFSFGSQEVRQEALSIAIDVFKECRCRNDVIYGTFIKACKNLIDDDDKRRVEMIQTAFLQCRQKGLVSDFVLYELFSSLSTDQYNSILECETEDLVYASDLPKEWSRNITKK</sequence>
<dbReference type="InterPro" id="IPR011990">
    <property type="entry name" value="TPR-like_helical_dom_sf"/>
</dbReference>
<proteinExistence type="predicted"/>
<feature type="signal peptide" evidence="2">
    <location>
        <begin position="1"/>
        <end position="20"/>
    </location>
</feature>
<dbReference type="Pfam" id="PF13812">
    <property type="entry name" value="PPR_3"/>
    <property type="match status" value="4"/>
</dbReference>
<keyword evidence="4" id="KW-1185">Reference proteome</keyword>
<evidence type="ECO:0000313" key="4">
    <source>
        <dbReference type="Proteomes" id="UP001054902"/>
    </source>
</evidence>
<evidence type="ECO:0000256" key="1">
    <source>
        <dbReference type="SAM" id="MobiDB-lite"/>
    </source>
</evidence>
<reference evidence="3 4" key="1">
    <citation type="journal article" date="2021" name="Sci. Rep.">
        <title>The genome of the diatom Chaetoceros tenuissimus carries an ancient integrated fragment of an extant virus.</title>
        <authorList>
            <person name="Hongo Y."/>
            <person name="Kimura K."/>
            <person name="Takaki Y."/>
            <person name="Yoshida Y."/>
            <person name="Baba S."/>
            <person name="Kobayashi G."/>
            <person name="Nagasaki K."/>
            <person name="Hano T."/>
            <person name="Tomaru Y."/>
        </authorList>
    </citation>
    <scope>NUCLEOTIDE SEQUENCE [LARGE SCALE GENOMIC DNA]</scope>
    <source>
        <strain evidence="3 4">NIES-3715</strain>
    </source>
</reference>
<accession>A0AAD3H270</accession>
<dbReference type="PANTHER" id="PTHR47938:SF35">
    <property type="entry name" value="PENTATRICOPEPTIDE REPEAT-CONTAINING PROTEIN 4, MITOCHONDRIAL-RELATED"/>
    <property type="match status" value="1"/>
</dbReference>
<dbReference type="AlphaFoldDB" id="A0AAD3H270"/>
<dbReference type="EMBL" id="BLLK01000023">
    <property type="protein sequence ID" value="GFH47358.1"/>
    <property type="molecule type" value="Genomic_DNA"/>
</dbReference>
<feature type="compositionally biased region" description="Low complexity" evidence="1">
    <location>
        <begin position="45"/>
        <end position="56"/>
    </location>
</feature>
<dbReference type="PANTHER" id="PTHR47938">
    <property type="entry name" value="RESPIRATORY COMPLEX I CHAPERONE (CIA84), PUTATIVE (AFU_ORTHOLOGUE AFUA_2G06020)-RELATED"/>
    <property type="match status" value="1"/>
</dbReference>
<comment type="caution">
    <text evidence="3">The sequence shown here is derived from an EMBL/GenBank/DDBJ whole genome shotgun (WGS) entry which is preliminary data.</text>
</comment>
<name>A0AAD3H270_9STRA</name>